<evidence type="ECO:0000313" key="4">
    <source>
        <dbReference type="Proteomes" id="UP000011713"/>
    </source>
</evidence>
<dbReference type="Proteomes" id="UP000011713">
    <property type="component" value="Unassembled WGS sequence"/>
</dbReference>
<dbReference type="HOGENOM" id="CLU_031384_0_0_1"/>
<dbReference type="InterPro" id="IPR016024">
    <property type="entry name" value="ARM-type_fold"/>
</dbReference>
<dbReference type="VEuPathDB" id="FungiDB:HpaG811375"/>
<accession>M4BXU3</accession>
<sequence>MCDAVSRTSATVLLILRDVTVTRFEATVTDHQGQNRLRPVQSVMGKKNGGARRMVHAEDDGDAAASVASTDVRGSTTLDDENVYDGYSKNLDDEHAIDETIDELTEERATTRVASLEKLMSHLLQYMAPEDVPESLMDNVLGCLRKPSEDEAVFGARILAVLAVIYGDDNERLFQRSKTVLKPLTKSARNAKVKVATIRALALICFVCSAEEDNTERLLELLETFFDPNLAGGICKAALDSWGLLASSLLDEVLVSDDSLERLLPKFLALLDHKDVEVRAAAGENVAFLYECAQNCGVSLPYDEEILGRFLTMSKDNSKKNSKKDRKTQRSVFRDIYSTLAVRFESCNVPYIVNMIAADSSVSFVTGRLAKPRTYLLR</sequence>
<dbReference type="OMA" id="AIQCCAK"/>
<reference evidence="4" key="1">
    <citation type="journal article" date="2010" name="Science">
        <title>Signatures of adaptation to obligate biotrophy in the Hyaloperonospora arabidopsidis genome.</title>
        <authorList>
            <person name="Baxter L."/>
            <person name="Tripathy S."/>
            <person name="Ishaque N."/>
            <person name="Boot N."/>
            <person name="Cabral A."/>
            <person name="Kemen E."/>
            <person name="Thines M."/>
            <person name="Ah-Fong A."/>
            <person name="Anderson R."/>
            <person name="Badejoko W."/>
            <person name="Bittner-Eddy P."/>
            <person name="Boore J.L."/>
            <person name="Chibucos M.C."/>
            <person name="Coates M."/>
            <person name="Dehal P."/>
            <person name="Delehaunty K."/>
            <person name="Dong S."/>
            <person name="Downton P."/>
            <person name="Dumas B."/>
            <person name="Fabro G."/>
            <person name="Fronick C."/>
            <person name="Fuerstenberg S.I."/>
            <person name="Fulton L."/>
            <person name="Gaulin E."/>
            <person name="Govers F."/>
            <person name="Hughes L."/>
            <person name="Humphray S."/>
            <person name="Jiang R.H."/>
            <person name="Judelson H."/>
            <person name="Kamoun S."/>
            <person name="Kyung K."/>
            <person name="Meijer H."/>
            <person name="Minx P."/>
            <person name="Morris P."/>
            <person name="Nelson J."/>
            <person name="Phuntumart V."/>
            <person name="Qutob D."/>
            <person name="Rehmany A."/>
            <person name="Rougon-Cardoso A."/>
            <person name="Ryden P."/>
            <person name="Torto-Alalibo T."/>
            <person name="Studholme D."/>
            <person name="Wang Y."/>
            <person name="Win J."/>
            <person name="Wood J."/>
            <person name="Clifton S.W."/>
            <person name="Rogers J."/>
            <person name="Van den Ackerveken G."/>
            <person name="Jones J.D."/>
            <person name="McDowell J.M."/>
            <person name="Beynon J."/>
            <person name="Tyler B.M."/>
        </authorList>
    </citation>
    <scope>NUCLEOTIDE SEQUENCE [LARGE SCALE GENOMIC DNA]</scope>
    <source>
        <strain evidence="4">Emoy2</strain>
    </source>
</reference>
<dbReference type="AlphaFoldDB" id="M4BXU3"/>
<reference evidence="3" key="2">
    <citation type="submission" date="2015-06" db="UniProtKB">
        <authorList>
            <consortium name="EnsemblProtists"/>
        </authorList>
    </citation>
    <scope>IDENTIFICATION</scope>
    <source>
        <strain evidence="3">Emoy2</strain>
    </source>
</reference>
<protein>
    <recommendedName>
        <fullName evidence="2">Interferon-related developmental regulator N-terminal domain-containing protein</fullName>
    </recommendedName>
</protein>
<dbReference type="STRING" id="559515.M4BXU3"/>
<dbReference type="eggNOG" id="KOG2842">
    <property type="taxonomic scope" value="Eukaryota"/>
</dbReference>
<dbReference type="PANTHER" id="PTHR12354">
    <property type="entry name" value="INTERFERON-RELATED DEVELOPMENTAL REGULATOR"/>
    <property type="match status" value="1"/>
</dbReference>
<dbReference type="EMBL" id="JH598034">
    <property type="status" value="NOT_ANNOTATED_CDS"/>
    <property type="molecule type" value="Genomic_DNA"/>
</dbReference>
<dbReference type="PANTHER" id="PTHR12354:SF1">
    <property type="entry name" value="INTERFERON-RELATED DEVELOPMENTAL REGULATOR 1"/>
    <property type="match status" value="1"/>
</dbReference>
<evidence type="ECO:0000256" key="1">
    <source>
        <dbReference type="ARBA" id="ARBA00008828"/>
    </source>
</evidence>
<dbReference type="InterPro" id="IPR039777">
    <property type="entry name" value="IFRD"/>
</dbReference>
<organism evidence="3 4">
    <name type="scientific">Hyaloperonospora arabidopsidis (strain Emoy2)</name>
    <name type="common">Downy mildew agent</name>
    <name type="synonym">Peronospora arabidopsidis</name>
    <dbReference type="NCBI Taxonomy" id="559515"/>
    <lineage>
        <taxon>Eukaryota</taxon>
        <taxon>Sar</taxon>
        <taxon>Stramenopiles</taxon>
        <taxon>Oomycota</taxon>
        <taxon>Peronosporomycetes</taxon>
        <taxon>Peronosporales</taxon>
        <taxon>Peronosporaceae</taxon>
        <taxon>Hyaloperonospora</taxon>
    </lineage>
</organism>
<keyword evidence="4" id="KW-1185">Reference proteome</keyword>
<proteinExistence type="inferred from homology"/>
<dbReference type="SUPFAM" id="SSF48371">
    <property type="entry name" value="ARM repeat"/>
    <property type="match status" value="1"/>
</dbReference>
<dbReference type="InterPro" id="IPR011989">
    <property type="entry name" value="ARM-like"/>
</dbReference>
<evidence type="ECO:0000313" key="3">
    <source>
        <dbReference type="EnsemblProtists" id="HpaP811375"/>
    </source>
</evidence>
<dbReference type="Gene3D" id="1.25.10.10">
    <property type="entry name" value="Leucine-rich Repeat Variant"/>
    <property type="match status" value="1"/>
</dbReference>
<comment type="similarity">
    <text evidence="1">Belongs to the IFRD family.</text>
</comment>
<dbReference type="InterPro" id="IPR007701">
    <property type="entry name" value="Interferon-rel_develop_reg_N"/>
</dbReference>
<dbReference type="InParanoid" id="M4BXU3"/>
<dbReference type="Pfam" id="PF05004">
    <property type="entry name" value="IFRD"/>
    <property type="match status" value="1"/>
</dbReference>
<evidence type="ECO:0000259" key="2">
    <source>
        <dbReference type="Pfam" id="PF05004"/>
    </source>
</evidence>
<feature type="domain" description="Interferon-related developmental regulator N-terminal" evidence="2">
    <location>
        <begin position="77"/>
        <end position="340"/>
    </location>
</feature>
<dbReference type="EnsemblProtists" id="HpaT811375">
    <property type="protein sequence ID" value="HpaP811375"/>
    <property type="gene ID" value="HpaG811375"/>
</dbReference>
<name>M4BXU3_HYAAE</name>